<accession>A0ABU5EHR9</accession>
<dbReference type="RefSeq" id="WP_320510136.1">
    <property type="nucleotide sequence ID" value="NZ_JAXCLW010000007.1"/>
</dbReference>
<organism evidence="1 2">
    <name type="scientific">Dongia soli</name>
    <dbReference type="NCBI Taxonomy" id="600628"/>
    <lineage>
        <taxon>Bacteria</taxon>
        <taxon>Pseudomonadati</taxon>
        <taxon>Pseudomonadota</taxon>
        <taxon>Alphaproteobacteria</taxon>
        <taxon>Rhodospirillales</taxon>
        <taxon>Dongiaceae</taxon>
        <taxon>Dongia</taxon>
    </lineage>
</organism>
<dbReference type="Proteomes" id="UP001279642">
    <property type="component" value="Unassembled WGS sequence"/>
</dbReference>
<evidence type="ECO:0000313" key="1">
    <source>
        <dbReference type="EMBL" id="MDY0885065.1"/>
    </source>
</evidence>
<gene>
    <name evidence="1" type="ORF">SMD27_19635</name>
</gene>
<dbReference type="EMBL" id="JAXCLW010000007">
    <property type="protein sequence ID" value="MDY0885065.1"/>
    <property type="molecule type" value="Genomic_DNA"/>
</dbReference>
<comment type="caution">
    <text evidence="1">The sequence shown here is derived from an EMBL/GenBank/DDBJ whole genome shotgun (WGS) entry which is preliminary data.</text>
</comment>
<evidence type="ECO:0000313" key="2">
    <source>
        <dbReference type="Proteomes" id="UP001279642"/>
    </source>
</evidence>
<proteinExistence type="predicted"/>
<sequence length="99" mass="10713">MAVKVMAAKADLSNDEMNVTLQLSDMLPDANGEIVIMGDGGDSHLNIVTDLRLLETGIAAAHTTEGGVQVEGLTYWVFEDGTKVYHSHDVLIHLDHQVL</sequence>
<reference evidence="1 2" key="1">
    <citation type="journal article" date="2016" name="Antonie Van Leeuwenhoek">
        <title>Dongia soli sp. nov., isolated from soil from Dokdo, Korea.</title>
        <authorList>
            <person name="Kim D.U."/>
            <person name="Lee H."/>
            <person name="Kim H."/>
            <person name="Kim S.G."/>
            <person name="Ka J.O."/>
        </authorList>
    </citation>
    <scope>NUCLEOTIDE SEQUENCE [LARGE SCALE GENOMIC DNA]</scope>
    <source>
        <strain evidence="1 2">D78</strain>
    </source>
</reference>
<keyword evidence="2" id="KW-1185">Reference proteome</keyword>
<protein>
    <submittedName>
        <fullName evidence="1">Uncharacterized protein</fullName>
    </submittedName>
</protein>
<name>A0ABU5EHR9_9PROT</name>